<sequence length="168" mass="18991">MKCYFVDADSNMCFSVCQTYLNTLQTQWCLSDLLWSCTDSLLPCSSCETDIYTMFNKVRPLIFLLLLVCMSDPIISIRGFSLSCSNLGKFSFCFSRLSLKCFFPTCLSVSCPKCPDTLPSVTVLKKQTYIGITGNEFKATCQAVVHYWSTKNVQFCSDSYTPHGYVSY</sequence>
<accession>A0ABV0XV78</accession>
<keyword evidence="3" id="KW-1185">Reference proteome</keyword>
<name>A0ABV0XV78_9TELE</name>
<proteinExistence type="predicted"/>
<comment type="caution">
    <text evidence="2">The sequence shown here is derived from an EMBL/GenBank/DDBJ whole genome shotgun (WGS) entry which is preliminary data.</text>
</comment>
<reference evidence="2 3" key="1">
    <citation type="submission" date="2021-06" db="EMBL/GenBank/DDBJ databases">
        <authorList>
            <person name="Palmer J.M."/>
        </authorList>
    </citation>
    <scope>NUCLEOTIDE SEQUENCE [LARGE SCALE GENOMIC DNA]</scope>
    <source>
        <strain evidence="2 3">AS_MEX2019</strain>
        <tissue evidence="2">Muscle</tissue>
    </source>
</reference>
<evidence type="ECO:0000313" key="3">
    <source>
        <dbReference type="Proteomes" id="UP001469553"/>
    </source>
</evidence>
<gene>
    <name evidence="2" type="ORF">AMECASPLE_031388</name>
</gene>
<evidence type="ECO:0000256" key="1">
    <source>
        <dbReference type="SAM" id="Phobius"/>
    </source>
</evidence>
<keyword evidence="1" id="KW-0472">Membrane</keyword>
<dbReference type="Proteomes" id="UP001469553">
    <property type="component" value="Unassembled WGS sequence"/>
</dbReference>
<feature type="transmembrane region" description="Helical" evidence="1">
    <location>
        <begin position="61"/>
        <end position="80"/>
    </location>
</feature>
<organism evidence="2 3">
    <name type="scientific">Ameca splendens</name>
    <dbReference type="NCBI Taxonomy" id="208324"/>
    <lineage>
        <taxon>Eukaryota</taxon>
        <taxon>Metazoa</taxon>
        <taxon>Chordata</taxon>
        <taxon>Craniata</taxon>
        <taxon>Vertebrata</taxon>
        <taxon>Euteleostomi</taxon>
        <taxon>Actinopterygii</taxon>
        <taxon>Neopterygii</taxon>
        <taxon>Teleostei</taxon>
        <taxon>Neoteleostei</taxon>
        <taxon>Acanthomorphata</taxon>
        <taxon>Ovalentaria</taxon>
        <taxon>Atherinomorphae</taxon>
        <taxon>Cyprinodontiformes</taxon>
        <taxon>Goodeidae</taxon>
        <taxon>Ameca</taxon>
    </lineage>
</organism>
<keyword evidence="1" id="KW-1133">Transmembrane helix</keyword>
<evidence type="ECO:0000313" key="2">
    <source>
        <dbReference type="EMBL" id="MEQ2285403.1"/>
    </source>
</evidence>
<keyword evidence="1" id="KW-0812">Transmembrane</keyword>
<dbReference type="EMBL" id="JAHRIP010013296">
    <property type="protein sequence ID" value="MEQ2285403.1"/>
    <property type="molecule type" value="Genomic_DNA"/>
</dbReference>
<protein>
    <submittedName>
        <fullName evidence="2">Uncharacterized protein</fullName>
    </submittedName>
</protein>